<evidence type="ECO:0000313" key="1">
    <source>
        <dbReference type="EMBL" id="JAD73592.1"/>
    </source>
</evidence>
<accession>A0A0A9CQ61</accession>
<organism evidence="1">
    <name type="scientific">Arundo donax</name>
    <name type="common">Giant reed</name>
    <name type="synonym">Donax arundinaceus</name>
    <dbReference type="NCBI Taxonomy" id="35708"/>
    <lineage>
        <taxon>Eukaryota</taxon>
        <taxon>Viridiplantae</taxon>
        <taxon>Streptophyta</taxon>
        <taxon>Embryophyta</taxon>
        <taxon>Tracheophyta</taxon>
        <taxon>Spermatophyta</taxon>
        <taxon>Magnoliopsida</taxon>
        <taxon>Liliopsida</taxon>
        <taxon>Poales</taxon>
        <taxon>Poaceae</taxon>
        <taxon>PACMAD clade</taxon>
        <taxon>Arundinoideae</taxon>
        <taxon>Arundineae</taxon>
        <taxon>Arundo</taxon>
    </lineage>
</organism>
<protein>
    <submittedName>
        <fullName evidence="1">Uncharacterized protein</fullName>
    </submittedName>
</protein>
<name>A0A0A9CQ61_ARUDO</name>
<dbReference type="AlphaFoldDB" id="A0A0A9CQ61"/>
<dbReference type="EMBL" id="GBRH01224303">
    <property type="protein sequence ID" value="JAD73592.1"/>
    <property type="molecule type" value="Transcribed_RNA"/>
</dbReference>
<reference evidence="1" key="2">
    <citation type="journal article" date="2015" name="Data Brief">
        <title>Shoot transcriptome of the giant reed, Arundo donax.</title>
        <authorList>
            <person name="Barrero R.A."/>
            <person name="Guerrero F.D."/>
            <person name="Moolhuijzen P."/>
            <person name="Goolsby J.A."/>
            <person name="Tidwell J."/>
            <person name="Bellgard S.E."/>
            <person name="Bellgard M.I."/>
        </authorList>
    </citation>
    <scope>NUCLEOTIDE SEQUENCE</scope>
    <source>
        <tissue evidence="1">Shoot tissue taken approximately 20 cm above the soil surface</tissue>
    </source>
</reference>
<reference evidence="1" key="1">
    <citation type="submission" date="2014-09" db="EMBL/GenBank/DDBJ databases">
        <authorList>
            <person name="Magalhaes I.L.F."/>
            <person name="Oliveira U."/>
            <person name="Santos F.R."/>
            <person name="Vidigal T.H.D.A."/>
            <person name="Brescovit A.D."/>
            <person name="Santos A.J."/>
        </authorList>
    </citation>
    <scope>NUCLEOTIDE SEQUENCE</scope>
    <source>
        <tissue evidence="1">Shoot tissue taken approximately 20 cm above the soil surface</tissue>
    </source>
</reference>
<sequence>MIFLQTISTFPFWFYEYPDCFDFLEHRRRKNL</sequence>
<proteinExistence type="predicted"/>